<name>Q1N5H7_9GAMM</name>
<evidence type="ECO:0000256" key="4">
    <source>
        <dbReference type="ARBA" id="ARBA00022692"/>
    </source>
</evidence>
<comment type="subcellular location">
    <subcellularLocation>
        <location evidence="7">Cell inner membrane</location>
        <topology evidence="7">Multi-pass membrane protein</topology>
    </subcellularLocation>
    <subcellularLocation>
        <location evidence="1">Cell membrane</location>
        <topology evidence="1">Multi-pass membrane protein</topology>
    </subcellularLocation>
</comment>
<evidence type="ECO:0000256" key="1">
    <source>
        <dbReference type="ARBA" id="ARBA00004651"/>
    </source>
</evidence>
<evidence type="ECO:0000313" key="11">
    <source>
        <dbReference type="Proteomes" id="UP000004263"/>
    </source>
</evidence>
<dbReference type="EMBL" id="AAQH01000001">
    <property type="protein sequence ID" value="EAT13965.1"/>
    <property type="molecule type" value="Genomic_DNA"/>
</dbReference>
<dbReference type="HOGENOM" id="CLU_079292_1_3_6"/>
<dbReference type="STRING" id="207949.RED65_11244"/>
<keyword evidence="11" id="KW-1185">Reference proteome</keyword>
<dbReference type="InterPro" id="IPR003416">
    <property type="entry name" value="MgtC/SapB/SrpB/YhiD_fam"/>
</dbReference>
<dbReference type="PRINTS" id="PR01837">
    <property type="entry name" value="MGTCSAPBPROT"/>
</dbReference>
<feature type="region of interest" description="Disordered" evidence="8">
    <location>
        <begin position="157"/>
        <end position="186"/>
    </location>
</feature>
<feature type="transmembrane region" description="Helical" evidence="7">
    <location>
        <begin position="12"/>
        <end position="30"/>
    </location>
</feature>
<keyword evidence="4 7" id="KW-0812">Transmembrane</keyword>
<organism evidence="10 11">
    <name type="scientific">Bermanella marisrubri</name>
    <dbReference type="NCBI Taxonomy" id="207949"/>
    <lineage>
        <taxon>Bacteria</taxon>
        <taxon>Pseudomonadati</taxon>
        <taxon>Pseudomonadota</taxon>
        <taxon>Gammaproteobacteria</taxon>
        <taxon>Oceanospirillales</taxon>
        <taxon>Oceanospirillaceae</taxon>
        <taxon>Bermanella</taxon>
    </lineage>
</organism>
<dbReference type="AlphaFoldDB" id="Q1N5H7"/>
<feature type="transmembrane region" description="Helical" evidence="7">
    <location>
        <begin position="122"/>
        <end position="139"/>
    </location>
</feature>
<keyword evidence="5 7" id="KW-1133">Transmembrane helix</keyword>
<reference evidence="10 11" key="1">
    <citation type="submission" date="2006-03" db="EMBL/GenBank/DDBJ databases">
        <authorList>
            <person name="Pinhassi J."/>
            <person name="Pedros-Alio C."/>
            <person name="Ferriera S."/>
            <person name="Johnson J."/>
            <person name="Kravitz S."/>
            <person name="Halpern A."/>
            <person name="Remington K."/>
            <person name="Beeson K."/>
            <person name="Tran B."/>
            <person name="Rogers Y.-H."/>
            <person name="Friedman R."/>
            <person name="Venter J.C."/>
        </authorList>
    </citation>
    <scope>NUCLEOTIDE SEQUENCE [LARGE SCALE GENOMIC DNA]</scope>
    <source>
        <strain evidence="10 11">RED65</strain>
    </source>
</reference>
<evidence type="ECO:0000256" key="7">
    <source>
        <dbReference type="RuleBase" id="RU365041"/>
    </source>
</evidence>
<evidence type="ECO:0000256" key="8">
    <source>
        <dbReference type="SAM" id="MobiDB-lite"/>
    </source>
</evidence>
<evidence type="ECO:0000256" key="5">
    <source>
        <dbReference type="ARBA" id="ARBA00022989"/>
    </source>
</evidence>
<proteinExistence type="inferred from homology"/>
<feature type="transmembrane region" description="Helical" evidence="7">
    <location>
        <begin position="72"/>
        <end position="89"/>
    </location>
</feature>
<evidence type="ECO:0000259" key="9">
    <source>
        <dbReference type="Pfam" id="PF02308"/>
    </source>
</evidence>
<feature type="compositionally biased region" description="Polar residues" evidence="8">
    <location>
        <begin position="169"/>
        <end position="180"/>
    </location>
</feature>
<protein>
    <recommendedName>
        <fullName evidence="7">Protein MgtC</fullName>
    </recommendedName>
</protein>
<comment type="similarity">
    <text evidence="2 7">Belongs to the MgtC/SapB family.</text>
</comment>
<feature type="transmembrane region" description="Helical" evidence="7">
    <location>
        <begin position="96"/>
        <end position="116"/>
    </location>
</feature>
<dbReference type="RefSeq" id="WP_007017383.1">
    <property type="nucleotide sequence ID" value="NZ_CH724113.1"/>
</dbReference>
<feature type="transmembrane region" description="Helical" evidence="7">
    <location>
        <begin position="42"/>
        <end position="60"/>
    </location>
</feature>
<sequence>MDAHWFLEITPFDWQAIVTALACGTIIGLERQVKGRPVGIRTSALIILGTYVFIASSTYVSQHATMTDPSRIIGQVITGIGFLGAGVMLSKGRSVYGVTTAATIWALAAIGVIIGIGQHGSALKLSVIVVVILFGVDTFEEYSQYLGKRVRKRMKHWSNTKPKKEDIDQQNTDSTSSNLSPDDKTS</sequence>
<accession>Q1N5H7</accession>
<dbReference type="PANTHER" id="PTHR33778:SF1">
    <property type="entry name" value="MAGNESIUM TRANSPORTER YHID-RELATED"/>
    <property type="match status" value="1"/>
</dbReference>
<evidence type="ECO:0000256" key="6">
    <source>
        <dbReference type="ARBA" id="ARBA00023136"/>
    </source>
</evidence>
<dbReference type="OrthoDB" id="9811198at2"/>
<evidence type="ECO:0000256" key="2">
    <source>
        <dbReference type="ARBA" id="ARBA00009298"/>
    </source>
</evidence>
<evidence type="ECO:0000313" key="10">
    <source>
        <dbReference type="EMBL" id="EAT13965.1"/>
    </source>
</evidence>
<dbReference type="GO" id="GO:0005886">
    <property type="term" value="C:plasma membrane"/>
    <property type="evidence" value="ECO:0007669"/>
    <property type="project" value="UniProtKB-SubCell"/>
</dbReference>
<dbReference type="Proteomes" id="UP000004263">
    <property type="component" value="Unassembled WGS sequence"/>
</dbReference>
<keyword evidence="6 7" id="KW-0472">Membrane</keyword>
<keyword evidence="3" id="KW-1003">Cell membrane</keyword>
<dbReference type="PANTHER" id="PTHR33778">
    <property type="entry name" value="PROTEIN MGTC"/>
    <property type="match status" value="1"/>
</dbReference>
<keyword evidence="7" id="KW-0997">Cell inner membrane</keyword>
<comment type="caution">
    <text evidence="10">The sequence shown here is derived from an EMBL/GenBank/DDBJ whole genome shotgun (WGS) entry which is preliminary data.</text>
</comment>
<dbReference type="InterPro" id="IPR049177">
    <property type="entry name" value="MgtC_SapB_SrpB_YhiD_N"/>
</dbReference>
<dbReference type="Pfam" id="PF02308">
    <property type="entry name" value="MgtC"/>
    <property type="match status" value="1"/>
</dbReference>
<evidence type="ECO:0000256" key="3">
    <source>
        <dbReference type="ARBA" id="ARBA00022475"/>
    </source>
</evidence>
<gene>
    <name evidence="10" type="ORF">RED65_11244</name>
</gene>
<feature type="domain" description="MgtC/SapB/SrpB/YhiD N-terminal" evidence="9">
    <location>
        <begin position="18"/>
        <end position="141"/>
    </location>
</feature>